<feature type="transmembrane region" description="Helical" evidence="11">
    <location>
        <begin position="268"/>
        <end position="289"/>
    </location>
</feature>
<feature type="transmembrane region" description="Helical" evidence="11">
    <location>
        <begin position="104"/>
        <end position="120"/>
    </location>
</feature>
<comment type="similarity">
    <text evidence="2">Belongs to the cation transport ATPase (P-type) (TC 3.A.3) family. Type IIA subfamily.</text>
</comment>
<dbReference type="SMART" id="SM00831">
    <property type="entry name" value="Cation_ATPase_N"/>
    <property type="match status" value="1"/>
</dbReference>
<evidence type="ECO:0000256" key="11">
    <source>
        <dbReference type="SAM" id="Phobius"/>
    </source>
</evidence>
<evidence type="ECO:0000256" key="10">
    <source>
        <dbReference type="ARBA" id="ARBA00023136"/>
    </source>
</evidence>
<dbReference type="SFLD" id="SFLDF00027">
    <property type="entry name" value="p-type_atpase"/>
    <property type="match status" value="1"/>
</dbReference>
<dbReference type="FunFam" id="3.40.50.1000:FF:000001">
    <property type="entry name" value="Phospholipid-transporting ATPase IC"/>
    <property type="match status" value="1"/>
</dbReference>
<dbReference type="InterPro" id="IPR006068">
    <property type="entry name" value="ATPase_P-typ_cation-transptr_C"/>
</dbReference>
<dbReference type="FunFam" id="3.40.50.1000:FF:000028">
    <property type="entry name" value="Calcium-transporting P-type ATPase, putative"/>
    <property type="match status" value="1"/>
</dbReference>
<feature type="transmembrane region" description="Helical" evidence="11">
    <location>
        <begin position="777"/>
        <end position="794"/>
    </location>
</feature>
<dbReference type="RefSeq" id="WP_015209142.1">
    <property type="nucleotide sequence ID" value="NC_019757.1"/>
</dbReference>
<feature type="transmembrane region" description="Helical" evidence="11">
    <location>
        <begin position="879"/>
        <end position="902"/>
    </location>
</feature>
<dbReference type="Pfam" id="PF00690">
    <property type="entry name" value="Cation_ATPase_N"/>
    <property type="match status" value="1"/>
</dbReference>
<feature type="transmembrane region" description="Helical" evidence="11">
    <location>
        <begin position="309"/>
        <end position="328"/>
    </location>
</feature>
<proteinExistence type="inferred from homology"/>
<dbReference type="InterPro" id="IPR059000">
    <property type="entry name" value="ATPase_P-type_domA"/>
</dbReference>
<feature type="domain" description="Cation-transporting P-type ATPase N-terminal" evidence="12">
    <location>
        <begin position="12"/>
        <end position="86"/>
    </location>
</feature>
<evidence type="ECO:0000256" key="6">
    <source>
        <dbReference type="ARBA" id="ARBA00022840"/>
    </source>
</evidence>
<accession>K9X2D6</accession>
<dbReference type="PANTHER" id="PTHR24093:SF506">
    <property type="entry name" value="CATION-TRANSPORTING ATPASE PMA1"/>
    <property type="match status" value="1"/>
</dbReference>
<dbReference type="PATRIC" id="fig|56107.3.peg.4156"/>
<dbReference type="PANTHER" id="PTHR24093">
    <property type="entry name" value="CATION TRANSPORTING ATPASE"/>
    <property type="match status" value="1"/>
</dbReference>
<dbReference type="InterPro" id="IPR001757">
    <property type="entry name" value="P_typ_ATPase"/>
</dbReference>
<keyword evidence="3 11" id="KW-0812">Transmembrane</keyword>
<dbReference type="OrthoDB" id="499468at2"/>
<organism evidence="13 14">
    <name type="scientific">Cylindrospermum stagnale PCC 7417</name>
    <dbReference type="NCBI Taxonomy" id="56107"/>
    <lineage>
        <taxon>Bacteria</taxon>
        <taxon>Bacillati</taxon>
        <taxon>Cyanobacteriota</taxon>
        <taxon>Cyanophyceae</taxon>
        <taxon>Nostocales</taxon>
        <taxon>Nostocaceae</taxon>
        <taxon>Cylindrospermum</taxon>
    </lineage>
</organism>
<dbReference type="SUPFAM" id="SSF56784">
    <property type="entry name" value="HAD-like"/>
    <property type="match status" value="1"/>
</dbReference>
<dbReference type="NCBIfam" id="TIGR01494">
    <property type="entry name" value="ATPase_P-type"/>
    <property type="match status" value="2"/>
</dbReference>
<dbReference type="InterPro" id="IPR018303">
    <property type="entry name" value="ATPase_P-typ_P_site"/>
</dbReference>
<feature type="transmembrane region" description="Helical" evidence="11">
    <location>
        <begin position="66"/>
        <end position="84"/>
    </location>
</feature>
<feature type="transmembrane region" description="Helical" evidence="11">
    <location>
        <begin position="821"/>
        <end position="841"/>
    </location>
</feature>
<dbReference type="AlphaFoldDB" id="K9X2D6"/>
<dbReference type="InterPro" id="IPR044492">
    <property type="entry name" value="P_typ_ATPase_HD_dom"/>
</dbReference>
<dbReference type="Pfam" id="PF00122">
    <property type="entry name" value="E1-E2_ATPase"/>
    <property type="match status" value="1"/>
</dbReference>
<dbReference type="InterPro" id="IPR023299">
    <property type="entry name" value="ATPase_P-typ_cyto_dom_N"/>
</dbReference>
<dbReference type="GO" id="GO:0005886">
    <property type="term" value="C:plasma membrane"/>
    <property type="evidence" value="ECO:0007669"/>
    <property type="project" value="TreeGrafter"/>
</dbReference>
<dbReference type="GO" id="GO:0005524">
    <property type="term" value="F:ATP binding"/>
    <property type="evidence" value="ECO:0007669"/>
    <property type="project" value="UniProtKB-KW"/>
</dbReference>
<feature type="transmembrane region" description="Helical" evidence="11">
    <location>
        <begin position="914"/>
        <end position="933"/>
    </location>
</feature>
<keyword evidence="10 11" id="KW-0472">Membrane</keyword>
<evidence type="ECO:0000256" key="1">
    <source>
        <dbReference type="ARBA" id="ARBA00004141"/>
    </source>
</evidence>
<dbReference type="GO" id="GO:0005388">
    <property type="term" value="F:P-type calcium transporter activity"/>
    <property type="evidence" value="ECO:0007669"/>
    <property type="project" value="TreeGrafter"/>
</dbReference>
<evidence type="ECO:0000256" key="8">
    <source>
        <dbReference type="ARBA" id="ARBA00022967"/>
    </source>
</evidence>
<protein>
    <submittedName>
        <fullName evidence="13">P-type ATPase, translocating</fullName>
    </submittedName>
</protein>
<dbReference type="Pfam" id="PF00689">
    <property type="entry name" value="Cation_ATPase_C"/>
    <property type="match status" value="1"/>
</dbReference>
<evidence type="ECO:0000256" key="7">
    <source>
        <dbReference type="ARBA" id="ARBA00022842"/>
    </source>
</evidence>
<dbReference type="GO" id="GO:0046872">
    <property type="term" value="F:metal ion binding"/>
    <property type="evidence" value="ECO:0007669"/>
    <property type="project" value="UniProtKB-KW"/>
</dbReference>
<dbReference type="PRINTS" id="PR00120">
    <property type="entry name" value="HATPASE"/>
</dbReference>
<keyword evidence="8" id="KW-1278">Translocase</keyword>
<evidence type="ECO:0000259" key="12">
    <source>
        <dbReference type="SMART" id="SM00831"/>
    </source>
</evidence>
<keyword evidence="4" id="KW-0479">Metal-binding</keyword>
<dbReference type="Gene3D" id="1.20.1110.10">
    <property type="entry name" value="Calcium-transporting ATPase, transmembrane domain"/>
    <property type="match status" value="1"/>
</dbReference>
<dbReference type="eggNOG" id="COG0474">
    <property type="taxonomic scope" value="Bacteria"/>
</dbReference>
<dbReference type="SFLD" id="SFLDS00003">
    <property type="entry name" value="Haloacid_Dehalogenase"/>
    <property type="match status" value="1"/>
</dbReference>
<evidence type="ECO:0000256" key="2">
    <source>
        <dbReference type="ARBA" id="ARBA00005675"/>
    </source>
</evidence>
<dbReference type="GO" id="GO:0016887">
    <property type="term" value="F:ATP hydrolysis activity"/>
    <property type="evidence" value="ECO:0007669"/>
    <property type="project" value="InterPro"/>
</dbReference>
<dbReference type="Gene3D" id="2.70.150.10">
    <property type="entry name" value="Calcium-transporting ATPase, cytoplasmic transduction domain A"/>
    <property type="match status" value="1"/>
</dbReference>
<dbReference type="InterPro" id="IPR036412">
    <property type="entry name" value="HAD-like_sf"/>
</dbReference>
<dbReference type="PRINTS" id="PR00119">
    <property type="entry name" value="CATATPASE"/>
</dbReference>
<dbReference type="Pfam" id="PF13246">
    <property type="entry name" value="Cation_ATPase"/>
    <property type="match status" value="1"/>
</dbReference>
<keyword evidence="7" id="KW-0460">Magnesium</keyword>
<dbReference type="InterPro" id="IPR023214">
    <property type="entry name" value="HAD_sf"/>
</dbReference>
<dbReference type="SUPFAM" id="SSF81665">
    <property type="entry name" value="Calcium ATPase, transmembrane domain M"/>
    <property type="match status" value="1"/>
</dbReference>
<dbReference type="Gene3D" id="3.40.1110.10">
    <property type="entry name" value="Calcium-transporting ATPase, cytoplasmic domain N"/>
    <property type="match status" value="1"/>
</dbReference>
<feature type="transmembrane region" description="Helical" evidence="11">
    <location>
        <begin position="744"/>
        <end position="765"/>
    </location>
</feature>
<evidence type="ECO:0000256" key="5">
    <source>
        <dbReference type="ARBA" id="ARBA00022741"/>
    </source>
</evidence>
<keyword evidence="9 11" id="KW-1133">Transmembrane helix</keyword>
<dbReference type="Proteomes" id="UP000010475">
    <property type="component" value="Chromosome"/>
</dbReference>
<reference evidence="13 14" key="1">
    <citation type="submission" date="2012-06" db="EMBL/GenBank/DDBJ databases">
        <title>Finished chromosome of genome of Cylindrospermum stagnale PCC 7417.</title>
        <authorList>
            <consortium name="US DOE Joint Genome Institute"/>
            <person name="Gugger M."/>
            <person name="Coursin T."/>
            <person name="Rippka R."/>
            <person name="Tandeau De Marsac N."/>
            <person name="Huntemann M."/>
            <person name="Wei C.-L."/>
            <person name="Han J."/>
            <person name="Detter J.C."/>
            <person name="Han C."/>
            <person name="Tapia R."/>
            <person name="Chen A."/>
            <person name="Kyrpides N."/>
            <person name="Mavromatis K."/>
            <person name="Markowitz V."/>
            <person name="Szeto E."/>
            <person name="Ivanova N."/>
            <person name="Pagani I."/>
            <person name="Pati A."/>
            <person name="Goodwin L."/>
            <person name="Nordberg H.P."/>
            <person name="Cantor M.N."/>
            <person name="Hua S.X."/>
            <person name="Woyke T."/>
            <person name="Kerfeld C.A."/>
        </authorList>
    </citation>
    <scope>NUCLEOTIDE SEQUENCE [LARGE SCALE GENOMIC DNA]</scope>
    <source>
        <strain evidence="13 14">PCC 7417</strain>
    </source>
</reference>
<dbReference type="EMBL" id="CP003642">
    <property type="protein sequence ID" value="AFZ25897.1"/>
    <property type="molecule type" value="Genomic_DNA"/>
</dbReference>
<dbReference type="HOGENOM" id="CLU_002360_3_3_3"/>
<comment type="subcellular location">
    <subcellularLocation>
        <location evidence="1">Membrane</location>
        <topology evidence="1">Multi-pass membrane protein</topology>
    </subcellularLocation>
</comment>
<keyword evidence="14" id="KW-1185">Reference proteome</keyword>
<sequence length="948" mass="102752">MSANSLPEAAAVWHSLEVDKALDLLDSNADRGLTTEEIQLRLQKYGPNELVESGGRSAWEILLDQFTNIMLLMLIGVALISGGIDLWTWQQGQLKPGEVPFKDTIAILSIVILNGILGYVQESRAEKALAALKKLSSSLVRVLRDGKLLEVAAKEIVPGDVMLLEAGVQIAADGRLIEQSNLQIRESALTGEAVAANKQAKLTLPEETDLGDRLNLVFQGTEVVQGRAKVLVTNTGMQTELGKIAAMLQAVDSEPTPLQQRMTQLGNVLVTGSLILVAIVVGGGLLYSFSQGKGFSNFRELVEVSLSMAVAVVPEGLPAVITVTLALGTQRMVRQHALIRKLPAVETLGSVNTICSDKTGTLTQNKMVVQSLYTNNSAFRVTGEGYAPTGDFQLDGTKIPVDEYPEISALLVACAVCNDSVLQQDKGDWVILGDPTEGALVTLAGKAGIEKDQWNSKLPRVGEFPFSSERKRMSVICQVEEVATGEASVTSVDPAIAGFLQSENYLMFTKGSPELTLARCTQIHLGTLAAPVSDEQRQQILAENDRMASKGLRVLGFAYKPLPENPPEGSDETTEQNLVWLGLVGMLDAPRPEVRAAVQECREAGIRTVMITGDHQLTARAIATDLGIAQEGDRVLTGQELQRMSDEELEQNVDLVSIYARVAPEHKLRIVQALQRRGRFVAMTGDGVNDAPALKQADIGIAMGITGTDVSKEASDMVLLDDNFATIVAATKEGRVVYTNIRRFIKYILGSNIGEILTIAAAPIMGLGGVPLTPLQILWMNLVTDGLPALALAVEPPEPDVMKRPPFSPRESIFARGLGSYMVRIGIIFAIISIILMKVAYDYYPGTWKTMVFTTLCLAQMGHAIAIRSNNQLIIEMNPLSNLFVLGSVVVTTILQLMLVYVPPLQNFFGTQKLSLSELGICIGFSSLMLVWIEMEKLFFRFMGKRTV</sequence>
<dbReference type="PROSITE" id="PS00154">
    <property type="entry name" value="ATPASE_E1_E2"/>
    <property type="match status" value="1"/>
</dbReference>
<dbReference type="CDD" id="cd02089">
    <property type="entry name" value="P-type_ATPase_Ca_prok"/>
    <property type="match status" value="1"/>
</dbReference>
<gene>
    <name evidence="13" type="ORF">Cylst_3778</name>
</gene>
<dbReference type="SFLD" id="SFLDG00002">
    <property type="entry name" value="C1.7:_P-type_atpase_like"/>
    <property type="match status" value="1"/>
</dbReference>
<dbReference type="KEGG" id="csg:Cylst_3778"/>
<evidence type="ECO:0000313" key="14">
    <source>
        <dbReference type="Proteomes" id="UP000010475"/>
    </source>
</evidence>
<evidence type="ECO:0000256" key="3">
    <source>
        <dbReference type="ARBA" id="ARBA00022692"/>
    </source>
</evidence>
<dbReference type="SUPFAM" id="SSF81660">
    <property type="entry name" value="Metal cation-transporting ATPase, ATP-binding domain N"/>
    <property type="match status" value="1"/>
</dbReference>
<keyword evidence="5" id="KW-0547">Nucleotide-binding</keyword>
<dbReference type="InterPro" id="IPR004014">
    <property type="entry name" value="ATPase_P-typ_cation-transptr_N"/>
</dbReference>
<dbReference type="STRING" id="56107.Cylst_3778"/>
<dbReference type="InterPro" id="IPR008250">
    <property type="entry name" value="ATPase_P-typ_transduc_dom_A_sf"/>
</dbReference>
<dbReference type="Gene3D" id="3.40.50.1000">
    <property type="entry name" value="HAD superfamily/HAD-like"/>
    <property type="match status" value="1"/>
</dbReference>
<dbReference type="SUPFAM" id="SSF81653">
    <property type="entry name" value="Calcium ATPase, transduction domain A"/>
    <property type="match status" value="1"/>
</dbReference>
<dbReference type="InterPro" id="IPR023298">
    <property type="entry name" value="ATPase_P-typ_TM_dom_sf"/>
</dbReference>
<evidence type="ECO:0000313" key="13">
    <source>
        <dbReference type="EMBL" id="AFZ25897.1"/>
    </source>
</evidence>
<evidence type="ECO:0000256" key="4">
    <source>
        <dbReference type="ARBA" id="ARBA00022723"/>
    </source>
</evidence>
<name>K9X2D6_9NOST</name>
<keyword evidence="6" id="KW-0067">ATP-binding</keyword>
<feature type="transmembrane region" description="Helical" evidence="11">
    <location>
        <begin position="847"/>
        <end position="867"/>
    </location>
</feature>
<evidence type="ECO:0000256" key="9">
    <source>
        <dbReference type="ARBA" id="ARBA00022989"/>
    </source>
</evidence>